<sequence length="371" mass="41254">MSTSLPITPRLKSTTSSFLKLSGKNVLSYTDHAWLWSALFFTVIASIVGICTAKKGVSGFFFANRNLRFLPVACSMFMANIGSAHFVGMAGLASHSGITNFAYELNATFAFIILGWIFLPVYIASGSLTTIDYLKKRFGGLRLELYLATLSLVLIVFTKTSVELYAIFKLLEAIFGRVDFRTVCIPPLVWSVFVTCSGGLQAVVYTDTAQAFVLFIGAGFISYYTLGQFESYDFMREKFFEAWPNTTKLHFGDDSSYPYTYCGIPKALSWNMFRSYSNTDLPWPGMVFGIMISAIWYFCCDQLIVQFGLGAKNIVHAKWACLLTSYGKILTILFLIFPGIVARILYTDIVACADPTVCQNTCKSRNGCSNL</sequence>
<dbReference type="InterPro" id="IPR001734">
    <property type="entry name" value="Na/solute_symporter"/>
</dbReference>
<dbReference type="EMBL" id="CAXITT010000584">
    <property type="protein sequence ID" value="CAL1543907.1"/>
    <property type="molecule type" value="Genomic_DNA"/>
</dbReference>
<evidence type="ECO:0000256" key="5">
    <source>
        <dbReference type="ARBA" id="ARBA00023136"/>
    </source>
</evidence>
<dbReference type="PROSITE" id="PS50283">
    <property type="entry name" value="NA_SOLUT_SYMP_3"/>
    <property type="match status" value="1"/>
</dbReference>
<dbReference type="InterPro" id="IPR038377">
    <property type="entry name" value="Na/Glc_symporter_sf"/>
</dbReference>
<evidence type="ECO:0000256" key="3">
    <source>
        <dbReference type="ARBA" id="ARBA00022692"/>
    </source>
</evidence>
<feature type="transmembrane region" description="Helical" evidence="7">
    <location>
        <begin position="320"/>
        <end position="346"/>
    </location>
</feature>
<dbReference type="NCBIfam" id="TIGR00813">
    <property type="entry name" value="sss"/>
    <property type="match status" value="1"/>
</dbReference>
<evidence type="ECO:0000313" key="8">
    <source>
        <dbReference type="EMBL" id="CAL1543907.1"/>
    </source>
</evidence>
<feature type="transmembrane region" description="Helical" evidence="7">
    <location>
        <begin position="33"/>
        <end position="57"/>
    </location>
</feature>
<feature type="transmembrane region" description="Helical" evidence="7">
    <location>
        <begin position="188"/>
        <end position="205"/>
    </location>
</feature>
<comment type="similarity">
    <text evidence="2 6">Belongs to the sodium:solute symporter (SSF) (TC 2.A.21) family.</text>
</comment>
<feature type="non-terminal residue" evidence="8">
    <location>
        <position position="371"/>
    </location>
</feature>
<comment type="subcellular location">
    <subcellularLocation>
        <location evidence="1">Membrane</location>
        <topology evidence="1">Multi-pass membrane protein</topology>
    </subcellularLocation>
</comment>
<protein>
    <submittedName>
        <fullName evidence="8">Uncharacterized protein</fullName>
    </submittedName>
</protein>
<feature type="transmembrane region" description="Helical" evidence="7">
    <location>
        <begin position="145"/>
        <end position="168"/>
    </location>
</feature>
<keyword evidence="5 7" id="KW-0472">Membrane</keyword>
<evidence type="ECO:0000256" key="1">
    <source>
        <dbReference type="ARBA" id="ARBA00004141"/>
    </source>
</evidence>
<accession>A0AAV2ICW3</accession>
<keyword evidence="9" id="KW-1185">Reference proteome</keyword>
<dbReference type="Pfam" id="PF00474">
    <property type="entry name" value="SSF"/>
    <property type="match status" value="1"/>
</dbReference>
<proteinExistence type="inferred from homology"/>
<comment type="caution">
    <text evidence="8">The sequence shown here is derived from an EMBL/GenBank/DDBJ whole genome shotgun (WGS) entry which is preliminary data.</text>
</comment>
<evidence type="ECO:0000313" key="9">
    <source>
        <dbReference type="Proteomes" id="UP001497497"/>
    </source>
</evidence>
<dbReference type="Proteomes" id="UP001497497">
    <property type="component" value="Unassembled WGS sequence"/>
</dbReference>
<feature type="transmembrane region" description="Helical" evidence="7">
    <location>
        <begin position="69"/>
        <end position="93"/>
    </location>
</feature>
<keyword evidence="4 7" id="KW-1133">Transmembrane helix</keyword>
<dbReference type="Gene3D" id="1.20.1730.10">
    <property type="entry name" value="Sodium/glucose cotransporter"/>
    <property type="match status" value="1"/>
</dbReference>
<feature type="transmembrane region" description="Helical" evidence="7">
    <location>
        <begin position="281"/>
        <end position="299"/>
    </location>
</feature>
<name>A0AAV2ICW3_LYMST</name>
<dbReference type="AlphaFoldDB" id="A0AAV2ICW3"/>
<dbReference type="PANTHER" id="PTHR11819:SF195">
    <property type="entry name" value="SODIUM_GLUCOSE COTRANSPORTER 4"/>
    <property type="match status" value="1"/>
</dbReference>
<organism evidence="8 9">
    <name type="scientific">Lymnaea stagnalis</name>
    <name type="common">Great pond snail</name>
    <name type="synonym">Helix stagnalis</name>
    <dbReference type="NCBI Taxonomy" id="6523"/>
    <lineage>
        <taxon>Eukaryota</taxon>
        <taxon>Metazoa</taxon>
        <taxon>Spiralia</taxon>
        <taxon>Lophotrochozoa</taxon>
        <taxon>Mollusca</taxon>
        <taxon>Gastropoda</taxon>
        <taxon>Heterobranchia</taxon>
        <taxon>Euthyneura</taxon>
        <taxon>Panpulmonata</taxon>
        <taxon>Hygrophila</taxon>
        <taxon>Lymnaeoidea</taxon>
        <taxon>Lymnaeidae</taxon>
        <taxon>Lymnaea</taxon>
    </lineage>
</organism>
<feature type="transmembrane region" description="Helical" evidence="7">
    <location>
        <begin position="105"/>
        <end position="124"/>
    </location>
</feature>
<gene>
    <name evidence="8" type="ORF">GSLYS_00017420001</name>
</gene>
<dbReference type="GO" id="GO:0005886">
    <property type="term" value="C:plasma membrane"/>
    <property type="evidence" value="ECO:0007669"/>
    <property type="project" value="TreeGrafter"/>
</dbReference>
<evidence type="ECO:0000256" key="4">
    <source>
        <dbReference type="ARBA" id="ARBA00022989"/>
    </source>
</evidence>
<keyword evidence="3 7" id="KW-0812">Transmembrane</keyword>
<dbReference type="PANTHER" id="PTHR11819">
    <property type="entry name" value="SOLUTE CARRIER FAMILY 5"/>
    <property type="match status" value="1"/>
</dbReference>
<dbReference type="GO" id="GO:0005412">
    <property type="term" value="F:D-glucose:sodium symporter activity"/>
    <property type="evidence" value="ECO:0007669"/>
    <property type="project" value="TreeGrafter"/>
</dbReference>
<evidence type="ECO:0000256" key="7">
    <source>
        <dbReference type="SAM" id="Phobius"/>
    </source>
</evidence>
<feature type="transmembrane region" description="Helical" evidence="7">
    <location>
        <begin position="212"/>
        <end position="229"/>
    </location>
</feature>
<reference evidence="8 9" key="1">
    <citation type="submission" date="2024-04" db="EMBL/GenBank/DDBJ databases">
        <authorList>
            <consortium name="Genoscope - CEA"/>
            <person name="William W."/>
        </authorList>
    </citation>
    <scope>NUCLEOTIDE SEQUENCE [LARGE SCALE GENOMIC DNA]</scope>
</reference>
<evidence type="ECO:0000256" key="2">
    <source>
        <dbReference type="ARBA" id="ARBA00006434"/>
    </source>
</evidence>
<evidence type="ECO:0000256" key="6">
    <source>
        <dbReference type="RuleBase" id="RU362091"/>
    </source>
</evidence>